<feature type="compositionally biased region" description="Low complexity" evidence="2">
    <location>
        <begin position="242"/>
        <end position="255"/>
    </location>
</feature>
<evidence type="ECO:0000256" key="2">
    <source>
        <dbReference type="SAM" id="MobiDB-lite"/>
    </source>
</evidence>
<evidence type="ECO:0000256" key="1">
    <source>
        <dbReference type="SAM" id="Coils"/>
    </source>
</evidence>
<gene>
    <name evidence="3" type="ORF">BDK51DRAFT_52643</name>
</gene>
<keyword evidence="4" id="KW-1185">Reference proteome</keyword>
<dbReference type="Proteomes" id="UP000269721">
    <property type="component" value="Unassembled WGS sequence"/>
</dbReference>
<protein>
    <submittedName>
        <fullName evidence="3">Uncharacterized protein</fullName>
    </submittedName>
</protein>
<feature type="coiled-coil region" evidence="1">
    <location>
        <begin position="282"/>
        <end position="312"/>
    </location>
</feature>
<organism evidence="3 4">
    <name type="scientific">Blyttiomyces helicus</name>
    <dbReference type="NCBI Taxonomy" id="388810"/>
    <lineage>
        <taxon>Eukaryota</taxon>
        <taxon>Fungi</taxon>
        <taxon>Fungi incertae sedis</taxon>
        <taxon>Chytridiomycota</taxon>
        <taxon>Chytridiomycota incertae sedis</taxon>
        <taxon>Chytridiomycetes</taxon>
        <taxon>Chytridiomycetes incertae sedis</taxon>
        <taxon>Blyttiomyces</taxon>
    </lineage>
</organism>
<accession>A0A4P9VWI5</accession>
<proteinExistence type="predicted"/>
<evidence type="ECO:0000313" key="3">
    <source>
        <dbReference type="EMBL" id="RKO83215.1"/>
    </source>
</evidence>
<reference evidence="4" key="1">
    <citation type="journal article" date="2018" name="Nat. Microbiol.">
        <title>Leveraging single-cell genomics to expand the fungal tree of life.</title>
        <authorList>
            <person name="Ahrendt S.R."/>
            <person name="Quandt C.A."/>
            <person name="Ciobanu D."/>
            <person name="Clum A."/>
            <person name="Salamov A."/>
            <person name="Andreopoulos B."/>
            <person name="Cheng J.F."/>
            <person name="Woyke T."/>
            <person name="Pelin A."/>
            <person name="Henrissat B."/>
            <person name="Reynolds N.K."/>
            <person name="Benny G.L."/>
            <person name="Smith M.E."/>
            <person name="James T.Y."/>
            <person name="Grigoriev I.V."/>
        </authorList>
    </citation>
    <scope>NUCLEOTIDE SEQUENCE [LARGE SCALE GENOMIC DNA]</scope>
</reference>
<keyword evidence="1" id="KW-0175">Coiled coil</keyword>
<sequence>MDLMSTWISEACDLGGYIHARGEAINLEIVGAEWLMDEFVAWLIAYSWISPHSAAKEWTAPIVQRKALDEFTFLIADHSTLGSLRLPAQKTVMLQWAKEDPVNDEIFVYTSRFKRIATPSLLRSAASNIAVPLASAGGNMGALWQFHGETTSNSQLLTSSFASTTLLSAIGGLMFDTLSKKWDQKQAKLAPFSEGNVPPPRERSTSTPTPTATASLWSNIRNVVAVPAMFSQRILRCTPSSVEASSPAPAQAQPLDLPPPPYSPRAERLSTGASASIVSSVLLTAQQRRESLQRKKEEATALAQEKERTRRAIIVTWEREVVQERIANKRIAAQARIAKERAASDREKLAAQRASDREKMASDREGRRVTLIATLMAQGIPNAQIKEALEFFEI</sequence>
<feature type="region of interest" description="Disordered" evidence="2">
    <location>
        <begin position="342"/>
        <end position="363"/>
    </location>
</feature>
<name>A0A4P9VWI5_9FUNG</name>
<feature type="region of interest" description="Disordered" evidence="2">
    <location>
        <begin position="242"/>
        <end position="268"/>
    </location>
</feature>
<evidence type="ECO:0000313" key="4">
    <source>
        <dbReference type="Proteomes" id="UP000269721"/>
    </source>
</evidence>
<dbReference type="EMBL" id="ML001509">
    <property type="protein sequence ID" value="RKO83215.1"/>
    <property type="molecule type" value="Genomic_DNA"/>
</dbReference>
<feature type="region of interest" description="Disordered" evidence="2">
    <location>
        <begin position="189"/>
        <end position="213"/>
    </location>
</feature>
<dbReference type="AlphaFoldDB" id="A0A4P9VWI5"/>